<protein>
    <submittedName>
        <fullName evidence="2">Uncharacterized protein</fullName>
    </submittedName>
</protein>
<feature type="transmembrane region" description="Helical" evidence="1">
    <location>
        <begin position="98"/>
        <end position="118"/>
    </location>
</feature>
<dbReference type="EMBL" id="JMQC01000008">
    <property type="protein sequence ID" value="KFN02540.1"/>
    <property type="molecule type" value="Genomic_DNA"/>
</dbReference>
<comment type="caution">
    <text evidence="2">The sequence shown here is derived from an EMBL/GenBank/DDBJ whole genome shotgun (WGS) entry which is preliminary data.</text>
</comment>
<gene>
    <name evidence="2" type="ORF">DJ93_4651</name>
</gene>
<dbReference type="AlphaFoldDB" id="A0A090YVW1"/>
<keyword evidence="1" id="KW-0472">Membrane</keyword>
<dbReference type="PATRIC" id="fig|1405.8.peg.4789"/>
<feature type="transmembrane region" description="Helical" evidence="1">
    <location>
        <begin position="7"/>
        <end position="31"/>
    </location>
</feature>
<name>A0A090YVW1_9BACI</name>
<proteinExistence type="predicted"/>
<evidence type="ECO:0000313" key="3">
    <source>
        <dbReference type="Proteomes" id="UP000029389"/>
    </source>
</evidence>
<evidence type="ECO:0000256" key="1">
    <source>
        <dbReference type="SAM" id="Phobius"/>
    </source>
</evidence>
<reference evidence="2 3" key="1">
    <citation type="submission" date="2014-04" db="EMBL/GenBank/DDBJ databases">
        <authorList>
            <person name="Bishop-Lilly K.A."/>
            <person name="Broomall S.M."/>
            <person name="Chain P.S."/>
            <person name="Chertkov O."/>
            <person name="Coyne S.R."/>
            <person name="Daligault H.E."/>
            <person name="Davenport K.W."/>
            <person name="Erkkila T."/>
            <person name="Frey K.G."/>
            <person name="Gibbons H.S."/>
            <person name="Gu W."/>
            <person name="Jaissle J."/>
            <person name="Johnson S.L."/>
            <person name="Koroleva G.I."/>
            <person name="Ladner J.T."/>
            <person name="Lo C.-C."/>
            <person name="Minogue T.D."/>
            <person name="Munk C."/>
            <person name="Palacios G.F."/>
            <person name="Redden C.L."/>
            <person name="Rosenzweig C.N."/>
            <person name="Scholz M.B."/>
            <person name="Teshima H."/>
            <person name="Xu Y."/>
        </authorList>
    </citation>
    <scope>NUCLEOTIDE SEQUENCE [LARGE SCALE GENOMIC DNA]</scope>
    <source>
        <strain evidence="2 3">BHP</strain>
    </source>
</reference>
<sequence>MALLKNGCFFVIRSLFIIIGIIAICCLPQLFLGKSKQAPAFQGMEPPPVLQFNMSQYVDSILNVISSLFHPTTITYKVSIAGIQSPDRDLFSYLLDSYIHTLIIMICAFLVAILLSTIENTIK</sequence>
<dbReference type="Proteomes" id="UP000029389">
    <property type="component" value="Unassembled WGS sequence"/>
</dbReference>
<evidence type="ECO:0000313" key="2">
    <source>
        <dbReference type="EMBL" id="KFN02540.1"/>
    </source>
</evidence>
<organism evidence="2 3">
    <name type="scientific">Bacillus clarus</name>
    <dbReference type="NCBI Taxonomy" id="2338372"/>
    <lineage>
        <taxon>Bacteria</taxon>
        <taxon>Bacillati</taxon>
        <taxon>Bacillota</taxon>
        <taxon>Bacilli</taxon>
        <taxon>Bacillales</taxon>
        <taxon>Bacillaceae</taxon>
        <taxon>Bacillus</taxon>
        <taxon>Bacillus cereus group</taxon>
    </lineage>
</organism>
<accession>A0A090YVW1</accession>
<keyword evidence="1" id="KW-0812">Transmembrane</keyword>
<keyword evidence="1" id="KW-1133">Transmembrane helix</keyword>